<dbReference type="EMBL" id="JOJP01000001">
    <property type="protein sequence ID" value="KEI72595.1"/>
    <property type="molecule type" value="Genomic_DNA"/>
</dbReference>
<keyword evidence="19" id="KW-1185">Reference proteome</keyword>
<dbReference type="Gene3D" id="3.30.420.10">
    <property type="entry name" value="Ribonuclease H-like superfamily/Ribonuclease H"/>
    <property type="match status" value="1"/>
</dbReference>
<dbReference type="FunFam" id="3.30.420.10:FF:000033">
    <property type="entry name" value="Exodeoxyribonuclease I"/>
    <property type="match status" value="1"/>
</dbReference>
<evidence type="ECO:0000256" key="8">
    <source>
        <dbReference type="ARBA" id="ARBA00022839"/>
    </source>
</evidence>
<sequence length="479" mass="55003">MKSFYFHDYETFGTDPALDWPAQFAGIRTDAELNEVGEPLNIFCKLPEDHLPNPMACLVTGLTPQKVNEMGLIEPEFIHRIHTELMVPGTCTLGYNSIRFDDEVTRNILYRNFYDPYAREWQNGNSRWDLIDLVRLTAALRPEGIEWPMREDGFKSFRLEEITAANGLDHGSAHDALSDVRATIALARLIRKQQPKVFQFYLAHRGKREVAGLLNMVSQEMVVHVSGMFGAHRNNLAVVMPLIDHPVNRNGVVVYDLSVDPAPLLSLSVEEIRRRLFTPSDQLAEGEERIPLKTIHINKCPVIAPVGVLRAEDQERLELDLTRCEVHRSQLMADSELAAKLREVFSESPSNKHTDPDQMIYSGGFFSPADRNEMSRILTAKPSELTQLGLSFSDKRLDEMLFRYRGRHYFETLDEEDQLLWKKYCHERLSGQLHPDNDYFLTRNHFWDELRSAQEMVEGNMEKQSLLTELSDYVNGLPA</sequence>
<dbReference type="SMART" id="SM00479">
    <property type="entry name" value="EXOIII"/>
    <property type="match status" value="1"/>
</dbReference>
<dbReference type="CDD" id="cd06138">
    <property type="entry name" value="ExoI_N"/>
    <property type="match status" value="1"/>
</dbReference>
<dbReference type="RefSeq" id="WP_020584963.1">
    <property type="nucleotide sequence ID" value="NZ_JOJP01000001.1"/>
</dbReference>
<dbReference type="Gene3D" id="3.30.1520.20">
    <property type="entry name" value="Exonuclease ExoI, domain 2"/>
    <property type="match status" value="1"/>
</dbReference>
<dbReference type="PROSITE" id="PS51785">
    <property type="entry name" value="EXOI_C"/>
    <property type="match status" value="1"/>
</dbReference>
<keyword evidence="10" id="KW-0238">DNA-binding</keyword>
<evidence type="ECO:0000256" key="6">
    <source>
        <dbReference type="ARBA" id="ARBA00022763"/>
    </source>
</evidence>
<keyword evidence="4 13" id="KW-0540">Nuclease</keyword>
<dbReference type="InterPro" id="IPR013520">
    <property type="entry name" value="Ribonucl_H"/>
</dbReference>
<keyword evidence="11 13" id="KW-0234">DNA repair</keyword>
<dbReference type="STRING" id="305900.GV64_19330"/>
<dbReference type="Proteomes" id="UP000027997">
    <property type="component" value="Unassembled WGS sequence"/>
</dbReference>
<dbReference type="PIRSF" id="PIRSF000977">
    <property type="entry name" value="Exodeoxyribonuclease_I"/>
    <property type="match status" value="1"/>
</dbReference>
<dbReference type="Pfam" id="PF08411">
    <property type="entry name" value="ExoI_SH3"/>
    <property type="match status" value="1"/>
</dbReference>
<dbReference type="InterPro" id="IPR013620">
    <property type="entry name" value="Exonuc_1_SH3"/>
</dbReference>
<keyword evidence="9 15" id="KW-0460">Magnesium</keyword>
<protein>
    <recommendedName>
        <fullName evidence="3 13">Exodeoxyribonuclease I</fullName>
        <ecNumber evidence="2 13">3.1.11.1</ecNumber>
    </recommendedName>
</protein>
<evidence type="ECO:0000256" key="12">
    <source>
        <dbReference type="ARBA" id="ARBA00046792"/>
    </source>
</evidence>
<feature type="binding site" evidence="15">
    <location>
        <position position="10"/>
    </location>
    <ligand>
        <name>Mg(2+)</name>
        <dbReference type="ChEBI" id="CHEBI:18420"/>
        <label>2</label>
    </ligand>
</feature>
<evidence type="ECO:0000256" key="14">
    <source>
        <dbReference type="PIRSR" id="PIRSR000977-1"/>
    </source>
</evidence>
<evidence type="ECO:0000256" key="3">
    <source>
        <dbReference type="ARBA" id="ARBA00019900"/>
    </source>
</evidence>
<evidence type="ECO:0000256" key="5">
    <source>
        <dbReference type="ARBA" id="ARBA00022723"/>
    </source>
</evidence>
<dbReference type="eggNOG" id="COG2925">
    <property type="taxonomic scope" value="Bacteria"/>
</dbReference>
<feature type="binding site" evidence="14">
    <location>
        <position position="158"/>
    </location>
    <ligand>
        <name>substrate</name>
    </ligand>
</feature>
<gene>
    <name evidence="18" type="ORF">GV64_19330</name>
</gene>
<evidence type="ECO:0000313" key="19">
    <source>
        <dbReference type="Proteomes" id="UP000027997"/>
    </source>
</evidence>
<dbReference type="AlphaFoldDB" id="A0A081KEL9"/>
<feature type="domain" description="ExoI C-terminal" evidence="17">
    <location>
        <begin position="352"/>
        <end position="478"/>
    </location>
</feature>
<dbReference type="Pfam" id="PF26016">
    <property type="entry name" value="ExoI_C"/>
    <property type="match status" value="1"/>
</dbReference>
<keyword evidence="5 15" id="KW-0479">Metal-binding</keyword>
<accession>A0A081KEL9</accession>
<evidence type="ECO:0000256" key="7">
    <source>
        <dbReference type="ARBA" id="ARBA00022801"/>
    </source>
</evidence>
<dbReference type="GO" id="GO:0046872">
    <property type="term" value="F:metal ion binding"/>
    <property type="evidence" value="ECO:0007669"/>
    <property type="project" value="UniProtKB-KW"/>
</dbReference>
<dbReference type="InterPro" id="IPR012337">
    <property type="entry name" value="RNaseH-like_sf"/>
</dbReference>
<dbReference type="InterPro" id="IPR034747">
    <property type="entry name" value="EXOI_SH3"/>
</dbReference>
<dbReference type="PROSITE" id="PS51784">
    <property type="entry name" value="EXOI_SH3"/>
    <property type="match status" value="1"/>
</dbReference>
<keyword evidence="7 13" id="KW-0378">Hydrolase</keyword>
<feature type="binding site" evidence="14">
    <location>
        <position position="10"/>
    </location>
    <ligand>
        <name>substrate</name>
    </ligand>
</feature>
<evidence type="ECO:0000256" key="13">
    <source>
        <dbReference type="PIRNR" id="PIRNR000977"/>
    </source>
</evidence>
<comment type="catalytic activity">
    <reaction evidence="1 13">
        <text>Exonucleolytic cleavage in the 3'- to 5'-direction to yield nucleoside 5'-phosphates.</text>
        <dbReference type="EC" id="3.1.11.1"/>
    </reaction>
</comment>
<evidence type="ECO:0000259" key="16">
    <source>
        <dbReference type="PROSITE" id="PS51784"/>
    </source>
</evidence>
<feature type="domain" description="ExoI SH3-like" evidence="16">
    <location>
        <begin position="195"/>
        <end position="349"/>
    </location>
</feature>
<name>A0A081KEL9_9GAMM</name>
<feature type="binding site" evidence="15">
    <location>
        <position position="179"/>
    </location>
    <ligand>
        <name>Mg(2+)</name>
        <dbReference type="ChEBI" id="CHEBI:18420"/>
        <label>2</label>
    </ligand>
</feature>
<dbReference type="SUPFAM" id="SSF53098">
    <property type="entry name" value="Ribonuclease H-like"/>
    <property type="match status" value="1"/>
</dbReference>
<comment type="subunit">
    <text evidence="12">Monomer. Interacts with ssb (via C-terminus); this interaction stimulates the exonuclease activity by recruiting the enzyme to its substrate.</text>
</comment>
<dbReference type="GO" id="GO:0003677">
    <property type="term" value="F:DNA binding"/>
    <property type="evidence" value="ECO:0007669"/>
    <property type="project" value="UniProtKB-KW"/>
</dbReference>
<dbReference type="NCBIfam" id="NF008746">
    <property type="entry name" value="PRK11779.1"/>
    <property type="match status" value="1"/>
</dbReference>
<evidence type="ECO:0000256" key="11">
    <source>
        <dbReference type="ARBA" id="ARBA00023204"/>
    </source>
</evidence>
<dbReference type="InterPro" id="IPR058561">
    <property type="entry name" value="Exonuc_1_C"/>
</dbReference>
<evidence type="ECO:0000256" key="4">
    <source>
        <dbReference type="ARBA" id="ARBA00022722"/>
    </source>
</evidence>
<dbReference type="Gene3D" id="1.20.1280.70">
    <property type="entry name" value="Exonuclease ExoI, domain 3"/>
    <property type="match status" value="1"/>
</dbReference>
<organism evidence="18 19">
    <name type="scientific">Endozoicomonas elysicola</name>
    <dbReference type="NCBI Taxonomy" id="305900"/>
    <lineage>
        <taxon>Bacteria</taxon>
        <taxon>Pseudomonadati</taxon>
        <taxon>Pseudomonadota</taxon>
        <taxon>Gammaproteobacteria</taxon>
        <taxon>Oceanospirillales</taxon>
        <taxon>Endozoicomonadaceae</taxon>
        <taxon>Endozoicomonas</taxon>
    </lineage>
</organism>
<dbReference type="EC" id="3.1.11.1" evidence="2 13"/>
<dbReference type="InterPro" id="IPR038649">
    <property type="entry name" value="EXOI_SH3_sf"/>
</dbReference>
<keyword evidence="8 13" id="KW-0269">Exonuclease</keyword>
<dbReference type="GO" id="GO:0006281">
    <property type="term" value="P:DNA repair"/>
    <property type="evidence" value="ECO:0007669"/>
    <property type="project" value="UniProtKB-KW"/>
</dbReference>
<evidence type="ECO:0000313" key="18">
    <source>
        <dbReference type="EMBL" id="KEI72595.1"/>
    </source>
</evidence>
<comment type="cofactor">
    <cofactor evidence="15">
        <name>Mg(2+)</name>
        <dbReference type="ChEBI" id="CHEBI:18420"/>
    </cofactor>
    <text evidence="15">Binds 2 Mg(2+) ions per monomer.</text>
</comment>
<comment type="caution">
    <text evidence="18">The sequence shown here is derived from an EMBL/GenBank/DDBJ whole genome shotgun (WGS) entry which is preliminary data.</text>
</comment>
<dbReference type="InterPro" id="IPR023607">
    <property type="entry name" value="Exodeoxyribonuclease_I"/>
</dbReference>
<dbReference type="GO" id="GO:0008310">
    <property type="term" value="F:single-stranded DNA 3'-5' DNA exonuclease activity"/>
    <property type="evidence" value="ECO:0007669"/>
    <property type="project" value="UniProtKB-EC"/>
</dbReference>
<proteinExistence type="predicted"/>
<evidence type="ECO:0000256" key="1">
    <source>
        <dbReference type="ARBA" id="ARBA00000563"/>
    </source>
</evidence>
<evidence type="ECO:0000256" key="9">
    <source>
        <dbReference type="ARBA" id="ARBA00022842"/>
    </source>
</evidence>
<evidence type="ECO:0000256" key="15">
    <source>
        <dbReference type="PIRSR" id="PIRSR000977-2"/>
    </source>
</evidence>
<evidence type="ECO:0000256" key="2">
    <source>
        <dbReference type="ARBA" id="ARBA00012108"/>
    </source>
</evidence>
<feature type="binding site" evidence="15">
    <location>
        <position position="8"/>
    </location>
    <ligand>
        <name>Mg(2+)</name>
        <dbReference type="ChEBI" id="CHEBI:18420"/>
        <label>1</label>
    </ligand>
</feature>
<dbReference type="Pfam" id="PF00929">
    <property type="entry name" value="RNase_T"/>
    <property type="match status" value="1"/>
</dbReference>
<dbReference type="InterPro" id="IPR036397">
    <property type="entry name" value="RNaseH_sf"/>
</dbReference>
<reference evidence="18 19" key="1">
    <citation type="submission" date="2014-06" db="EMBL/GenBank/DDBJ databases">
        <title>Whole Genome Sequences of Three Symbiotic Endozoicomonas Bacteria.</title>
        <authorList>
            <person name="Neave M.J."/>
            <person name="Apprill A."/>
            <person name="Voolstra C.R."/>
        </authorList>
    </citation>
    <scope>NUCLEOTIDE SEQUENCE [LARGE SCALE GENOMIC DNA]</scope>
    <source>
        <strain evidence="18 19">DSM 22380</strain>
    </source>
</reference>
<keyword evidence="6 13" id="KW-0227">DNA damage</keyword>
<evidence type="ECO:0000259" key="17">
    <source>
        <dbReference type="PROSITE" id="PS51785"/>
    </source>
</evidence>
<evidence type="ECO:0000256" key="10">
    <source>
        <dbReference type="ARBA" id="ARBA00023125"/>
    </source>
</evidence>